<gene>
    <name evidence="1" type="ORF">PLEPLA_LOCUS23495</name>
</gene>
<sequence>MRHGVSEWRCWALSSVSNDHRGGQMIMFISSQYRGYQPPCWGGSVRLTASNGTSSSEHTCPHCVPCLPPTGQVIDDNPQCCRFDSRGNTWRVDPSSAAPR</sequence>
<name>A0A9N7USA5_PLEPL</name>
<protein>
    <submittedName>
        <fullName evidence="1">Uncharacterized protein</fullName>
    </submittedName>
</protein>
<comment type="caution">
    <text evidence="1">The sequence shown here is derived from an EMBL/GenBank/DDBJ whole genome shotgun (WGS) entry which is preliminary data.</text>
</comment>
<proteinExistence type="predicted"/>
<evidence type="ECO:0000313" key="2">
    <source>
        <dbReference type="Proteomes" id="UP001153269"/>
    </source>
</evidence>
<organism evidence="1 2">
    <name type="scientific">Pleuronectes platessa</name>
    <name type="common">European plaice</name>
    <dbReference type="NCBI Taxonomy" id="8262"/>
    <lineage>
        <taxon>Eukaryota</taxon>
        <taxon>Metazoa</taxon>
        <taxon>Chordata</taxon>
        <taxon>Craniata</taxon>
        <taxon>Vertebrata</taxon>
        <taxon>Euteleostomi</taxon>
        <taxon>Actinopterygii</taxon>
        <taxon>Neopterygii</taxon>
        <taxon>Teleostei</taxon>
        <taxon>Neoteleostei</taxon>
        <taxon>Acanthomorphata</taxon>
        <taxon>Carangaria</taxon>
        <taxon>Pleuronectiformes</taxon>
        <taxon>Pleuronectoidei</taxon>
        <taxon>Pleuronectidae</taxon>
        <taxon>Pleuronectes</taxon>
    </lineage>
</organism>
<keyword evidence="2" id="KW-1185">Reference proteome</keyword>
<dbReference type="EMBL" id="CADEAL010001772">
    <property type="protein sequence ID" value="CAB1435420.1"/>
    <property type="molecule type" value="Genomic_DNA"/>
</dbReference>
<reference evidence="1" key="1">
    <citation type="submission" date="2020-03" db="EMBL/GenBank/DDBJ databases">
        <authorList>
            <person name="Weist P."/>
        </authorList>
    </citation>
    <scope>NUCLEOTIDE SEQUENCE</scope>
</reference>
<evidence type="ECO:0000313" key="1">
    <source>
        <dbReference type="EMBL" id="CAB1435420.1"/>
    </source>
</evidence>
<dbReference type="Proteomes" id="UP001153269">
    <property type="component" value="Unassembled WGS sequence"/>
</dbReference>
<accession>A0A9N7USA5</accession>
<dbReference type="AlphaFoldDB" id="A0A9N7USA5"/>